<dbReference type="Proteomes" id="UP000027135">
    <property type="component" value="Unassembled WGS sequence"/>
</dbReference>
<dbReference type="InParanoid" id="A0A067QNS9"/>
<name>A0A067QNS9_ZOONE</name>
<protein>
    <submittedName>
        <fullName evidence="1">Uncharacterized protein</fullName>
    </submittedName>
</protein>
<keyword evidence="2" id="KW-1185">Reference proteome</keyword>
<evidence type="ECO:0000313" key="1">
    <source>
        <dbReference type="EMBL" id="KDR10965.1"/>
    </source>
</evidence>
<proteinExistence type="predicted"/>
<sequence>MRLVATGSSVGSCHGAKISLRKNSLQGAFLSCAPCSFAYCSHCEIASITWSPPLPREDTLSKRAIYKEKPNWSLSPILSDN</sequence>
<dbReference type="EMBL" id="KK853129">
    <property type="protein sequence ID" value="KDR10965.1"/>
    <property type="molecule type" value="Genomic_DNA"/>
</dbReference>
<gene>
    <name evidence="1" type="ORF">L798_15043</name>
</gene>
<accession>A0A067QNS9</accession>
<reference evidence="1 2" key="1">
    <citation type="journal article" date="2014" name="Nat. Commun.">
        <title>Molecular traces of alternative social organization in a termite genome.</title>
        <authorList>
            <person name="Terrapon N."/>
            <person name="Li C."/>
            <person name="Robertson H.M."/>
            <person name="Ji L."/>
            <person name="Meng X."/>
            <person name="Booth W."/>
            <person name="Chen Z."/>
            <person name="Childers C.P."/>
            <person name="Glastad K.M."/>
            <person name="Gokhale K."/>
            <person name="Gowin J."/>
            <person name="Gronenberg W."/>
            <person name="Hermansen R.A."/>
            <person name="Hu H."/>
            <person name="Hunt B.G."/>
            <person name="Huylmans A.K."/>
            <person name="Khalil S.M."/>
            <person name="Mitchell R.D."/>
            <person name="Munoz-Torres M.C."/>
            <person name="Mustard J.A."/>
            <person name="Pan H."/>
            <person name="Reese J.T."/>
            <person name="Scharf M.E."/>
            <person name="Sun F."/>
            <person name="Vogel H."/>
            <person name="Xiao J."/>
            <person name="Yang W."/>
            <person name="Yang Z."/>
            <person name="Yang Z."/>
            <person name="Zhou J."/>
            <person name="Zhu J."/>
            <person name="Brent C.S."/>
            <person name="Elsik C.G."/>
            <person name="Goodisman M.A."/>
            <person name="Liberles D.A."/>
            <person name="Roe R.M."/>
            <person name="Vargo E.L."/>
            <person name="Vilcinskas A."/>
            <person name="Wang J."/>
            <person name="Bornberg-Bauer E."/>
            <person name="Korb J."/>
            <person name="Zhang G."/>
            <person name="Liebig J."/>
        </authorList>
    </citation>
    <scope>NUCLEOTIDE SEQUENCE [LARGE SCALE GENOMIC DNA]</scope>
    <source>
        <tissue evidence="1">Whole organism</tissue>
    </source>
</reference>
<organism evidence="1 2">
    <name type="scientific">Zootermopsis nevadensis</name>
    <name type="common">Dampwood termite</name>
    <dbReference type="NCBI Taxonomy" id="136037"/>
    <lineage>
        <taxon>Eukaryota</taxon>
        <taxon>Metazoa</taxon>
        <taxon>Ecdysozoa</taxon>
        <taxon>Arthropoda</taxon>
        <taxon>Hexapoda</taxon>
        <taxon>Insecta</taxon>
        <taxon>Pterygota</taxon>
        <taxon>Neoptera</taxon>
        <taxon>Polyneoptera</taxon>
        <taxon>Dictyoptera</taxon>
        <taxon>Blattodea</taxon>
        <taxon>Blattoidea</taxon>
        <taxon>Termitoidae</taxon>
        <taxon>Termopsidae</taxon>
        <taxon>Zootermopsis</taxon>
    </lineage>
</organism>
<dbReference type="AlphaFoldDB" id="A0A067QNS9"/>
<evidence type="ECO:0000313" key="2">
    <source>
        <dbReference type="Proteomes" id="UP000027135"/>
    </source>
</evidence>